<dbReference type="RefSeq" id="WP_306761811.1">
    <property type="nucleotide sequence ID" value="NZ_CP118224.1"/>
</dbReference>
<feature type="transmembrane region" description="Helical" evidence="1">
    <location>
        <begin position="37"/>
        <end position="57"/>
    </location>
</feature>
<keyword evidence="1" id="KW-1133">Transmembrane helix</keyword>
<evidence type="ECO:0000313" key="3">
    <source>
        <dbReference type="Proteomes" id="UP001223802"/>
    </source>
</evidence>
<protein>
    <submittedName>
        <fullName evidence="2">Uncharacterized protein</fullName>
    </submittedName>
</protein>
<reference evidence="2 3" key="1">
    <citation type="submission" date="2023-02" db="EMBL/GenBank/DDBJ databases">
        <title>Complete genome sequence of a novel bacterium Oceanimonas sp. NTOU-MSR1 isolated from marine coast sediment.</title>
        <authorList>
            <person name="Yang H.-T."/>
            <person name="Chen Y.-L."/>
            <person name="Ho Y.-N."/>
        </authorList>
    </citation>
    <scope>NUCLEOTIDE SEQUENCE [LARGE SCALE GENOMIC DNA]</scope>
    <source>
        <strain evidence="2 3">NTOU-MSR1</strain>
    </source>
</reference>
<sequence length="62" mass="7277">MEKLLGISASWNKAEYVFESGKTKRRHRLQWQKKRRWVKFPAFLFILALALLVLNALSDGNT</sequence>
<keyword evidence="1" id="KW-0472">Membrane</keyword>
<keyword evidence="3" id="KW-1185">Reference proteome</keyword>
<dbReference type="KEGG" id="ope:PU634_15935"/>
<proteinExistence type="predicted"/>
<evidence type="ECO:0000256" key="1">
    <source>
        <dbReference type="SAM" id="Phobius"/>
    </source>
</evidence>
<organism evidence="2 3">
    <name type="scientific">Oceanimonas pelagia</name>
    <dbReference type="NCBI Taxonomy" id="3028314"/>
    <lineage>
        <taxon>Bacteria</taxon>
        <taxon>Pseudomonadati</taxon>
        <taxon>Pseudomonadota</taxon>
        <taxon>Gammaproteobacteria</taxon>
        <taxon>Aeromonadales</taxon>
        <taxon>Aeromonadaceae</taxon>
        <taxon>Oceanimonas</taxon>
    </lineage>
</organism>
<dbReference type="Proteomes" id="UP001223802">
    <property type="component" value="Chromosome"/>
</dbReference>
<accession>A0AA50KNY2</accession>
<keyword evidence="1" id="KW-0812">Transmembrane</keyword>
<dbReference type="AlphaFoldDB" id="A0AA50KNY2"/>
<dbReference type="EMBL" id="CP118224">
    <property type="protein sequence ID" value="WMC10548.1"/>
    <property type="molecule type" value="Genomic_DNA"/>
</dbReference>
<gene>
    <name evidence="2" type="ORF">PU634_15935</name>
</gene>
<name>A0AA50KNY2_9GAMM</name>
<evidence type="ECO:0000313" key="2">
    <source>
        <dbReference type="EMBL" id="WMC10548.1"/>
    </source>
</evidence>